<sequence length="328" mass="37511">MGNSAAANRQPERDRWIIRLPRLSVADGWRFVMSCAIFLTCSCGGEKPADDSGDVLLSMGSKILTLHEVEDKIPVGIDPADSVALFREIIGNWVTTAVISEFAESKLPDMEEIDRRVEDYRNRLIVTEYLRRMKESRQPKISQDSIREYYDIHRNELLTESPLVKGIYIKVPSSIKGIDEIRQLVFSGTEEDIDRLENDWMEAALQYDYFGNKWIDWQVLADQIPYRFHSPDSFLESSRNFETTNNGSTYIFHISEYLPSGSVQPYEFAAAAITEVLEQSKISTYEKALVSSLVKKAVKDGRLVPGAYDPLRHTLVRRKTLTKNNETK</sequence>
<gene>
    <name evidence="1" type="ORF">E5331_15315</name>
</gene>
<comment type="caution">
    <text evidence="1">The sequence shown here is derived from an EMBL/GenBank/DDBJ whole genome shotgun (WGS) entry which is preliminary data.</text>
</comment>
<reference evidence="1" key="1">
    <citation type="submission" date="2019-04" db="EMBL/GenBank/DDBJ databases">
        <title>Microbes associate with the intestines of laboratory mice.</title>
        <authorList>
            <person name="Navarre W."/>
            <person name="Wong E."/>
            <person name="Huang K."/>
            <person name="Tropini C."/>
            <person name="Ng K."/>
            <person name="Yu B."/>
        </authorList>
    </citation>
    <scope>NUCLEOTIDE SEQUENCE</scope>
    <source>
        <strain evidence="1">NM04_E33</strain>
    </source>
</reference>
<organism evidence="1 2">
    <name type="scientific">Lepagella muris</name>
    <dbReference type="NCBI Taxonomy" id="3032870"/>
    <lineage>
        <taxon>Bacteria</taxon>
        <taxon>Pseudomonadati</taxon>
        <taxon>Bacteroidota</taxon>
        <taxon>Bacteroidia</taxon>
        <taxon>Bacteroidales</taxon>
        <taxon>Muribaculaceae</taxon>
        <taxon>Lepagella</taxon>
    </lineage>
</organism>
<proteinExistence type="predicted"/>
<evidence type="ECO:0000313" key="2">
    <source>
        <dbReference type="Proteomes" id="UP000306319"/>
    </source>
</evidence>
<name>A0AC61RF13_9BACT</name>
<accession>A0AC61RF13</accession>
<dbReference type="Proteomes" id="UP000306319">
    <property type="component" value="Unassembled WGS sequence"/>
</dbReference>
<protein>
    <submittedName>
        <fullName evidence="1">Uncharacterized protein</fullName>
    </submittedName>
</protein>
<evidence type="ECO:0000313" key="1">
    <source>
        <dbReference type="EMBL" id="TGY77303.1"/>
    </source>
</evidence>
<dbReference type="EMBL" id="SRYB01000027">
    <property type="protein sequence ID" value="TGY77303.1"/>
    <property type="molecule type" value="Genomic_DNA"/>
</dbReference>
<keyword evidence="2" id="KW-1185">Reference proteome</keyword>